<organism evidence="1 2">
    <name type="scientific">Candidatus Neomicrothrix parvicella RN1</name>
    <dbReference type="NCBI Taxonomy" id="1229780"/>
    <lineage>
        <taxon>Bacteria</taxon>
        <taxon>Bacillati</taxon>
        <taxon>Actinomycetota</taxon>
        <taxon>Acidimicrobiia</taxon>
        <taxon>Acidimicrobiales</taxon>
        <taxon>Microthrixaceae</taxon>
        <taxon>Candidatus Neomicrothrix</taxon>
    </lineage>
</organism>
<evidence type="ECO:0000313" key="1">
    <source>
        <dbReference type="EMBL" id="CCM62781.1"/>
    </source>
</evidence>
<sequence length="59" mass="6171">MMVPPKKAMLAIGATHAHLQIQDLHQQPHQGGCPDAIASMEGIGHDALDEHAAASHSPT</sequence>
<name>R4Z0L0_9ACTN</name>
<dbReference type="RefSeq" id="WP_012224474.1">
    <property type="nucleotide sequence ID" value="NZ_HG422565.1"/>
</dbReference>
<dbReference type="STRING" id="1229780.BN381_130339"/>
<keyword evidence="2" id="KW-1185">Reference proteome</keyword>
<dbReference type="EMBL" id="CANL01000005">
    <property type="protein sequence ID" value="CCM62781.1"/>
    <property type="molecule type" value="Genomic_DNA"/>
</dbReference>
<gene>
    <name evidence="1" type="ORF">BN381_130339</name>
</gene>
<proteinExistence type="predicted"/>
<accession>R4Z0L0</accession>
<dbReference type="AlphaFoldDB" id="R4Z0L0"/>
<comment type="caution">
    <text evidence="1">The sequence shown here is derived from an EMBL/GenBank/DDBJ whole genome shotgun (WGS) entry which is preliminary data.</text>
</comment>
<dbReference type="Proteomes" id="UP000018291">
    <property type="component" value="Unassembled WGS sequence"/>
</dbReference>
<reference evidence="1 2" key="1">
    <citation type="journal article" date="2013" name="ISME J.">
        <title>Metabolic model for the filamentous 'Candidatus Microthrix parvicella' based on genomic and metagenomic analyses.</title>
        <authorList>
            <person name="Jon McIlroy S."/>
            <person name="Kristiansen R."/>
            <person name="Albertsen M."/>
            <person name="Michael Karst S."/>
            <person name="Rossetti S."/>
            <person name="Lund Nielsen J."/>
            <person name="Tandoi V."/>
            <person name="James Seviour R."/>
            <person name="Nielsen P.H."/>
        </authorList>
    </citation>
    <scope>NUCLEOTIDE SEQUENCE [LARGE SCALE GENOMIC DNA]</scope>
    <source>
        <strain evidence="1 2">RN1</strain>
    </source>
</reference>
<evidence type="ECO:0000313" key="2">
    <source>
        <dbReference type="Proteomes" id="UP000018291"/>
    </source>
</evidence>
<dbReference type="HOGENOM" id="CLU_2951705_0_0_11"/>
<protein>
    <submittedName>
        <fullName evidence="1">Uncharacterized protein</fullName>
    </submittedName>
</protein>